<dbReference type="GO" id="GO:0003677">
    <property type="term" value="F:DNA binding"/>
    <property type="evidence" value="ECO:0007669"/>
    <property type="project" value="UniProtKB-KW"/>
</dbReference>
<dbReference type="PANTHER" id="PTHR33221">
    <property type="entry name" value="WINGED HELIX-TURN-HELIX TRANSCRIPTIONAL REGULATOR, RRF2 FAMILY"/>
    <property type="match status" value="1"/>
</dbReference>
<dbReference type="InterPro" id="IPR036390">
    <property type="entry name" value="WH_DNA-bd_sf"/>
</dbReference>
<dbReference type="PANTHER" id="PTHR33221:SF5">
    <property type="entry name" value="HTH-TYPE TRANSCRIPTIONAL REGULATOR ISCR"/>
    <property type="match status" value="1"/>
</dbReference>
<dbReference type="SUPFAM" id="SSF46785">
    <property type="entry name" value="Winged helix' DNA-binding domain"/>
    <property type="match status" value="1"/>
</dbReference>
<proteinExistence type="predicted"/>
<sequence>MAIFSSRAEYGVRLMVELGRQGDEKPLSLKAIAEAENLPLAYLEQVVSLLKKAELVNSARGAHGGYWLARPAEDITMDEVVQALDGAVAPMECFAPTDREDKILCSHVDDAGRGCATKLLWTRVQGGVIHSLKGTTLAELVAFTRRNNKAVRRSDKIAV</sequence>
<dbReference type="InterPro" id="IPR036388">
    <property type="entry name" value="WH-like_DNA-bd_sf"/>
</dbReference>
<dbReference type="PROSITE" id="PS51197">
    <property type="entry name" value="HTH_RRF2_2"/>
    <property type="match status" value="1"/>
</dbReference>
<dbReference type="GO" id="GO:0003700">
    <property type="term" value="F:DNA-binding transcription factor activity"/>
    <property type="evidence" value="ECO:0007669"/>
    <property type="project" value="TreeGrafter"/>
</dbReference>
<dbReference type="GO" id="GO:0005829">
    <property type="term" value="C:cytosol"/>
    <property type="evidence" value="ECO:0007669"/>
    <property type="project" value="TreeGrafter"/>
</dbReference>
<evidence type="ECO:0000313" key="2">
    <source>
        <dbReference type="EMBL" id="CAB4881668.1"/>
    </source>
</evidence>
<dbReference type="Gene3D" id="1.10.10.10">
    <property type="entry name" value="Winged helix-like DNA-binding domain superfamily/Winged helix DNA-binding domain"/>
    <property type="match status" value="1"/>
</dbReference>
<keyword evidence="1" id="KW-0238">DNA-binding</keyword>
<dbReference type="InterPro" id="IPR000944">
    <property type="entry name" value="Tscrpt_reg_Rrf2"/>
</dbReference>
<organism evidence="2">
    <name type="scientific">freshwater metagenome</name>
    <dbReference type="NCBI Taxonomy" id="449393"/>
    <lineage>
        <taxon>unclassified sequences</taxon>
        <taxon>metagenomes</taxon>
        <taxon>ecological metagenomes</taxon>
    </lineage>
</organism>
<dbReference type="AlphaFoldDB" id="A0A6J7EJ12"/>
<dbReference type="Pfam" id="PF02082">
    <property type="entry name" value="Rrf2"/>
    <property type="match status" value="1"/>
</dbReference>
<dbReference type="EMBL" id="CAFBLU010000039">
    <property type="protein sequence ID" value="CAB4881668.1"/>
    <property type="molecule type" value="Genomic_DNA"/>
</dbReference>
<accession>A0A6J7EJ12</accession>
<name>A0A6J7EJ12_9ZZZZ</name>
<dbReference type="NCBIfam" id="TIGR00738">
    <property type="entry name" value="rrf2_super"/>
    <property type="match status" value="1"/>
</dbReference>
<evidence type="ECO:0000256" key="1">
    <source>
        <dbReference type="ARBA" id="ARBA00023125"/>
    </source>
</evidence>
<reference evidence="2" key="1">
    <citation type="submission" date="2020-05" db="EMBL/GenBank/DDBJ databases">
        <authorList>
            <person name="Chiriac C."/>
            <person name="Salcher M."/>
            <person name="Ghai R."/>
            <person name="Kavagutti S V."/>
        </authorList>
    </citation>
    <scope>NUCLEOTIDE SEQUENCE</scope>
</reference>
<protein>
    <submittedName>
        <fullName evidence="2">Unannotated protein</fullName>
    </submittedName>
</protein>
<gene>
    <name evidence="2" type="ORF">UFOPK3444_01489</name>
</gene>